<dbReference type="Pfam" id="PF02472">
    <property type="entry name" value="ExbD"/>
    <property type="match status" value="1"/>
</dbReference>
<keyword evidence="6" id="KW-0472">Membrane</keyword>
<evidence type="ECO:0000256" key="4">
    <source>
        <dbReference type="ARBA" id="ARBA00022692"/>
    </source>
</evidence>
<accession>A0A378U4X5</accession>
<keyword evidence="7" id="KW-0813">Transport</keyword>
<evidence type="ECO:0000256" key="6">
    <source>
        <dbReference type="ARBA" id="ARBA00023136"/>
    </source>
</evidence>
<keyword evidence="5" id="KW-1133">Transmembrane helix</keyword>
<name>A0A378U4X5_MYROD</name>
<keyword evidence="9" id="KW-1185">Reference proteome</keyword>
<comment type="similarity">
    <text evidence="2 7">Belongs to the ExbD/TolR family.</text>
</comment>
<dbReference type="InterPro" id="IPR003400">
    <property type="entry name" value="ExbD"/>
</dbReference>
<gene>
    <name evidence="8" type="ORF">NCTC11179_03596</name>
</gene>
<evidence type="ECO:0000256" key="7">
    <source>
        <dbReference type="RuleBase" id="RU003879"/>
    </source>
</evidence>
<dbReference type="Proteomes" id="UP000255024">
    <property type="component" value="Unassembled WGS sequence"/>
</dbReference>
<dbReference type="GO" id="GO:0015031">
    <property type="term" value="P:protein transport"/>
    <property type="evidence" value="ECO:0007669"/>
    <property type="project" value="UniProtKB-KW"/>
</dbReference>
<evidence type="ECO:0000256" key="5">
    <source>
        <dbReference type="ARBA" id="ARBA00022989"/>
    </source>
</evidence>
<dbReference type="GO" id="GO:0005886">
    <property type="term" value="C:plasma membrane"/>
    <property type="evidence" value="ECO:0007669"/>
    <property type="project" value="UniProtKB-SubCell"/>
</dbReference>
<reference evidence="8 9" key="1">
    <citation type="submission" date="2018-06" db="EMBL/GenBank/DDBJ databases">
        <authorList>
            <consortium name="Pathogen Informatics"/>
            <person name="Doyle S."/>
        </authorList>
    </citation>
    <scope>NUCLEOTIDE SEQUENCE [LARGE SCALE GENOMIC DNA]</scope>
    <source>
        <strain evidence="8 9">NCTC11179</strain>
    </source>
</reference>
<dbReference type="GO" id="GO:0022857">
    <property type="term" value="F:transmembrane transporter activity"/>
    <property type="evidence" value="ECO:0007669"/>
    <property type="project" value="InterPro"/>
</dbReference>
<evidence type="ECO:0000313" key="9">
    <source>
        <dbReference type="Proteomes" id="UP000255024"/>
    </source>
</evidence>
<proteinExistence type="inferred from homology"/>
<keyword evidence="4 7" id="KW-0812">Transmembrane</keyword>
<evidence type="ECO:0000313" key="8">
    <source>
        <dbReference type="EMBL" id="STZ70071.1"/>
    </source>
</evidence>
<organism evidence="8 9">
    <name type="scientific">Myroides odoratus</name>
    <name type="common">Flavobacterium odoratum</name>
    <dbReference type="NCBI Taxonomy" id="256"/>
    <lineage>
        <taxon>Bacteria</taxon>
        <taxon>Pseudomonadati</taxon>
        <taxon>Bacteroidota</taxon>
        <taxon>Flavobacteriia</taxon>
        <taxon>Flavobacteriales</taxon>
        <taxon>Flavobacteriaceae</taxon>
        <taxon>Myroides</taxon>
    </lineage>
</organism>
<protein>
    <submittedName>
        <fullName evidence="8">Biopolymer transport protein ExbD</fullName>
    </submittedName>
</protein>
<keyword evidence="3" id="KW-1003">Cell membrane</keyword>
<dbReference type="EMBL" id="UGQL01000002">
    <property type="protein sequence ID" value="STZ70071.1"/>
    <property type="molecule type" value="Genomic_DNA"/>
</dbReference>
<comment type="subcellular location">
    <subcellularLocation>
        <location evidence="1">Cell membrane</location>
        <topology evidence="1">Single-pass membrane protein</topology>
    </subcellularLocation>
    <subcellularLocation>
        <location evidence="7">Cell membrane</location>
        <topology evidence="7">Single-pass type II membrane protein</topology>
    </subcellularLocation>
</comment>
<dbReference type="AlphaFoldDB" id="A0A378U4X5"/>
<dbReference type="PANTHER" id="PTHR30558">
    <property type="entry name" value="EXBD MEMBRANE COMPONENT OF PMF-DRIVEN MACROMOLECULE IMPORT SYSTEM"/>
    <property type="match status" value="1"/>
</dbReference>
<evidence type="ECO:0000256" key="2">
    <source>
        <dbReference type="ARBA" id="ARBA00005811"/>
    </source>
</evidence>
<dbReference type="PANTHER" id="PTHR30558:SF3">
    <property type="entry name" value="BIOPOLYMER TRANSPORT PROTEIN EXBD-RELATED"/>
    <property type="match status" value="1"/>
</dbReference>
<evidence type="ECO:0000256" key="3">
    <source>
        <dbReference type="ARBA" id="ARBA00022475"/>
    </source>
</evidence>
<evidence type="ECO:0000256" key="1">
    <source>
        <dbReference type="ARBA" id="ARBA00004162"/>
    </source>
</evidence>
<keyword evidence="7" id="KW-0653">Protein transport</keyword>
<sequence>MQYKDQMAIKRNKRFKAEIATSSLSDIMFFLLLFFLILSTLANPNVIKMMLPKAASNEKTNKQHLTISVTEDKRFFINKTEVSYEALEQTLLAELGGNTDQSVVIRIPFNSQIQELVDVLQIGVKNNIKFVIATQKQ</sequence>
<dbReference type="Gene3D" id="3.30.420.270">
    <property type="match status" value="1"/>
</dbReference>